<dbReference type="Proteomes" id="UP000001734">
    <property type="component" value="Chromosome"/>
</dbReference>
<dbReference type="AlphaFoldDB" id="B5XTZ5"/>
<name>B5XTZ5_KLEV3</name>
<evidence type="ECO:0000256" key="1">
    <source>
        <dbReference type="SAM" id="MobiDB-lite"/>
    </source>
</evidence>
<protein>
    <submittedName>
        <fullName evidence="2">Uncharacterized protein</fullName>
    </submittedName>
</protein>
<gene>
    <name evidence="2" type="ordered locus">KPK_0619</name>
</gene>
<organism evidence="2 3">
    <name type="scientific">Klebsiella variicola (strain 342)</name>
    <name type="common">Klebsiella pneumoniae</name>
    <dbReference type="NCBI Taxonomy" id="507522"/>
    <lineage>
        <taxon>Bacteria</taxon>
        <taxon>Pseudomonadati</taxon>
        <taxon>Pseudomonadota</taxon>
        <taxon>Gammaproteobacteria</taxon>
        <taxon>Enterobacterales</taxon>
        <taxon>Enterobacteriaceae</taxon>
        <taxon>Klebsiella/Raoultella group</taxon>
        <taxon>Klebsiella</taxon>
        <taxon>Klebsiella pneumoniae complex</taxon>
    </lineage>
</organism>
<dbReference type="BioCyc" id="KPNE507522:GI0B-619-MONOMER"/>
<proteinExistence type="predicted"/>
<sequence length="42" mass="4641">MAGEAVGKKFLLIFCRLREKKRPKRGDGKGIMRQMSGSGSQS</sequence>
<dbReference type="HOGENOM" id="CLU_3252863_0_0_6"/>
<reference evidence="2 3" key="1">
    <citation type="journal article" date="2008" name="PLoS Genet.">
        <title>Complete genome sequence of the N2-fixing broad host range endophyte Klebsiella pneumoniae 342 and virulence predictions verified in mice.</title>
        <authorList>
            <person name="Fouts D.E."/>
            <person name="Tyler H.L."/>
            <person name="DeBoy R.T."/>
            <person name="Daugherty S."/>
            <person name="Ren Q."/>
            <person name="Badger J.H."/>
            <person name="Durkin A.S."/>
            <person name="Huot H."/>
            <person name="Shrivastava S."/>
            <person name="Kothari S."/>
            <person name="Dodson R.J."/>
            <person name="Mohamoud Y."/>
            <person name="Khouri H."/>
            <person name="Roesch L.F."/>
            <person name="Krogfelt K.A."/>
            <person name="Struve C."/>
            <person name="Triplett E.W."/>
            <person name="Methe B.A."/>
        </authorList>
    </citation>
    <scope>NUCLEOTIDE SEQUENCE [LARGE SCALE GENOMIC DNA]</scope>
    <source>
        <strain evidence="2 3">342</strain>
    </source>
</reference>
<evidence type="ECO:0000313" key="2">
    <source>
        <dbReference type="EMBL" id="ACI09838.1"/>
    </source>
</evidence>
<feature type="region of interest" description="Disordered" evidence="1">
    <location>
        <begin position="22"/>
        <end position="42"/>
    </location>
</feature>
<accession>B5XTZ5</accession>
<dbReference type="KEGG" id="kpe:KPK_0619"/>
<evidence type="ECO:0000313" key="3">
    <source>
        <dbReference type="Proteomes" id="UP000001734"/>
    </source>
</evidence>
<dbReference type="EMBL" id="CP000964">
    <property type="protein sequence ID" value="ACI09838.1"/>
    <property type="molecule type" value="Genomic_DNA"/>
</dbReference>